<keyword evidence="3" id="KW-1185">Reference proteome</keyword>
<accession>A0ABY9R2B5</accession>
<dbReference type="Pfam" id="PF10948">
    <property type="entry name" value="DUF2635"/>
    <property type="match status" value="1"/>
</dbReference>
<evidence type="ECO:0000313" key="2">
    <source>
        <dbReference type="EMBL" id="WMW65762.1"/>
    </source>
</evidence>
<proteinExistence type="predicted"/>
<evidence type="ECO:0000256" key="1">
    <source>
        <dbReference type="SAM" id="MobiDB-lite"/>
    </source>
</evidence>
<dbReference type="RefSeq" id="WP_309541717.1">
    <property type="nucleotide sequence ID" value="NZ_CP133659.1"/>
</dbReference>
<reference evidence="2" key="1">
    <citation type="submission" date="2023-09" db="EMBL/GenBank/DDBJ databases">
        <authorList>
            <consortium name="CW5 consortium"/>
            <person name="Lu C.-W."/>
        </authorList>
    </citation>
    <scope>NUCLEOTIDE SEQUENCE</scope>
    <source>
        <strain evidence="2">KPS</strain>
    </source>
</reference>
<dbReference type="Proteomes" id="UP001180616">
    <property type="component" value="Chromosome"/>
</dbReference>
<protein>
    <submittedName>
        <fullName evidence="2">DUF2635 domain-containing protein</fullName>
    </submittedName>
</protein>
<sequence length="65" mass="7226">MPDTLTVHPVPGGPNVRDPETLRHLPPEGATVPRTTYWLRRIACGDVTETPPASRRGRQTPTNRE</sequence>
<dbReference type="InterPro" id="IPR024400">
    <property type="entry name" value="DUF2635"/>
</dbReference>
<feature type="region of interest" description="Disordered" evidence="1">
    <location>
        <begin position="1"/>
        <end position="29"/>
    </location>
</feature>
<evidence type="ECO:0000313" key="3">
    <source>
        <dbReference type="Proteomes" id="UP001180616"/>
    </source>
</evidence>
<dbReference type="EMBL" id="CP133659">
    <property type="protein sequence ID" value="WMW65762.1"/>
    <property type="molecule type" value="Genomic_DNA"/>
</dbReference>
<name>A0ABY9R2B5_9BACT</name>
<organism evidence="2 3">
    <name type="scientific">Nitratidesulfovibrio liaohensis</name>
    <dbReference type="NCBI Taxonomy" id="2604158"/>
    <lineage>
        <taxon>Bacteria</taxon>
        <taxon>Pseudomonadati</taxon>
        <taxon>Thermodesulfobacteriota</taxon>
        <taxon>Desulfovibrionia</taxon>
        <taxon>Desulfovibrionales</taxon>
        <taxon>Desulfovibrionaceae</taxon>
        <taxon>Nitratidesulfovibrio</taxon>
    </lineage>
</organism>
<gene>
    <name evidence="2" type="ORF">KPS_000273</name>
</gene>
<feature type="region of interest" description="Disordered" evidence="1">
    <location>
        <begin position="45"/>
        <end position="65"/>
    </location>
</feature>
<feature type="compositionally biased region" description="Basic and acidic residues" evidence="1">
    <location>
        <begin position="17"/>
        <end position="26"/>
    </location>
</feature>